<keyword evidence="2" id="KW-0808">Transferase</keyword>
<dbReference type="GO" id="GO:0008360">
    <property type="term" value="P:regulation of cell shape"/>
    <property type="evidence" value="ECO:0007669"/>
    <property type="project" value="UniProtKB-UniRule"/>
</dbReference>
<evidence type="ECO:0000256" key="1">
    <source>
        <dbReference type="ARBA" id="ARBA00004752"/>
    </source>
</evidence>
<evidence type="ECO:0000256" key="2">
    <source>
        <dbReference type="ARBA" id="ARBA00022679"/>
    </source>
</evidence>
<dbReference type="Proteomes" id="UP000006094">
    <property type="component" value="Chromosome"/>
</dbReference>
<organism evidence="10 11">
    <name type="scientific">Gottschalkia acidurici (strain ATCC 7906 / DSM 604 / BCRC 14475 / CIP 104303 / KCTC 5404 / NCIMB 10678 / 9a)</name>
    <name type="common">Clostridium acidurici</name>
    <dbReference type="NCBI Taxonomy" id="1128398"/>
    <lineage>
        <taxon>Bacteria</taxon>
        <taxon>Bacillati</taxon>
        <taxon>Bacillota</taxon>
        <taxon>Tissierellia</taxon>
        <taxon>Tissierellales</taxon>
        <taxon>Gottschalkiaceae</taxon>
        <taxon>Gottschalkia</taxon>
    </lineage>
</organism>
<accession>K0AWZ9</accession>
<dbReference type="InterPro" id="IPR038063">
    <property type="entry name" value="Transpep_catalytic_dom"/>
</dbReference>
<evidence type="ECO:0000256" key="5">
    <source>
        <dbReference type="ARBA" id="ARBA00023316"/>
    </source>
</evidence>
<dbReference type="Pfam" id="PF03734">
    <property type="entry name" value="YkuD"/>
    <property type="match status" value="1"/>
</dbReference>
<reference evidence="10 11" key="1">
    <citation type="journal article" date="2012" name="PLoS ONE">
        <title>The purine-utilizing bacterium Clostridium acidurici 9a: a genome-guided metabolic reconsideration.</title>
        <authorList>
            <person name="Hartwich K."/>
            <person name="Poehlein A."/>
            <person name="Daniel R."/>
        </authorList>
    </citation>
    <scope>NUCLEOTIDE SEQUENCE [LARGE SCALE GENOMIC DNA]</scope>
    <source>
        <strain evidence="11">ATCC 7906 / DSM 604 / BCRC 14475 / CIP 104303 / KCTC 5404 / NCIMB 10678 / 9a</strain>
    </source>
</reference>
<protein>
    <submittedName>
        <fullName evidence="10">YkuD domain-containing protein</fullName>
    </submittedName>
</protein>
<keyword evidence="8" id="KW-0732">Signal</keyword>
<dbReference type="HOGENOM" id="CLU_032552_0_0_9"/>
<dbReference type="OrthoDB" id="92744at2"/>
<proteinExistence type="predicted"/>
<dbReference type="GO" id="GO:0009252">
    <property type="term" value="P:peptidoglycan biosynthetic process"/>
    <property type="evidence" value="ECO:0007669"/>
    <property type="project" value="UniProtKB-UniPathway"/>
</dbReference>
<comment type="pathway">
    <text evidence="1 6">Cell wall biogenesis; peptidoglycan biosynthesis.</text>
</comment>
<dbReference type="CDD" id="cd16913">
    <property type="entry name" value="YkuD_like"/>
    <property type="match status" value="1"/>
</dbReference>
<dbReference type="GO" id="GO:0016740">
    <property type="term" value="F:transferase activity"/>
    <property type="evidence" value="ECO:0007669"/>
    <property type="project" value="UniProtKB-KW"/>
</dbReference>
<evidence type="ECO:0000256" key="3">
    <source>
        <dbReference type="ARBA" id="ARBA00022960"/>
    </source>
</evidence>
<dbReference type="SUPFAM" id="SSF141523">
    <property type="entry name" value="L,D-transpeptidase catalytic domain-like"/>
    <property type="match status" value="1"/>
</dbReference>
<dbReference type="EMBL" id="CP003326">
    <property type="protein sequence ID" value="AFS77764.1"/>
    <property type="molecule type" value="Genomic_DNA"/>
</dbReference>
<gene>
    <name evidence="10" type="ordered locus">Curi_c06910</name>
</gene>
<dbReference type="STRING" id="1128398.Curi_c06910"/>
<keyword evidence="7" id="KW-0175">Coiled coil</keyword>
<feature type="coiled-coil region" evidence="7">
    <location>
        <begin position="23"/>
        <end position="50"/>
    </location>
</feature>
<keyword evidence="3 6" id="KW-0133">Cell shape</keyword>
<keyword evidence="5 6" id="KW-0961">Cell wall biogenesis/degradation</keyword>
<evidence type="ECO:0000256" key="7">
    <source>
        <dbReference type="SAM" id="Coils"/>
    </source>
</evidence>
<feature type="active site" description="Proton donor/acceptor" evidence="6">
    <location>
        <position position="392"/>
    </location>
</feature>
<feature type="active site" description="Nucleophile" evidence="6">
    <location>
        <position position="426"/>
    </location>
</feature>
<dbReference type="PROSITE" id="PS51257">
    <property type="entry name" value="PROKAR_LIPOPROTEIN"/>
    <property type="match status" value="1"/>
</dbReference>
<feature type="chain" id="PRO_5038747489" evidence="8">
    <location>
        <begin position="20"/>
        <end position="452"/>
    </location>
</feature>
<dbReference type="eggNOG" id="COG1376">
    <property type="taxonomic scope" value="Bacteria"/>
</dbReference>
<evidence type="ECO:0000313" key="11">
    <source>
        <dbReference type="Proteomes" id="UP000006094"/>
    </source>
</evidence>
<evidence type="ECO:0000259" key="9">
    <source>
        <dbReference type="PROSITE" id="PS52029"/>
    </source>
</evidence>
<dbReference type="KEGG" id="cad:Curi_c06910"/>
<feature type="domain" description="L,D-TPase catalytic" evidence="9">
    <location>
        <begin position="310"/>
        <end position="451"/>
    </location>
</feature>
<evidence type="ECO:0000256" key="6">
    <source>
        <dbReference type="PROSITE-ProRule" id="PRU01373"/>
    </source>
</evidence>
<dbReference type="InterPro" id="IPR005490">
    <property type="entry name" value="LD_TPept_cat_dom"/>
</dbReference>
<evidence type="ECO:0000256" key="8">
    <source>
        <dbReference type="SAM" id="SignalP"/>
    </source>
</evidence>
<sequence>MKMKKILIMIVVLSVIATSCNNKQNKKIKQNELNEENKKLVEDIRNYTGQELEPNVNYIPIKDDNRITKNMVKNIYDITLNKLKNFDKNTLTGKLNYLRLVEVYDTQIPNNINVDILYDKYNIPFDYMLITSQDGQIYEKPNTNSSIAYKAEYLSKIKLEGKLIGDDNKEWYIVSWTEDNDTLYGYAPTSIGEFRTFKFQKMIEEIERLDQEMAIMNYGYISNYKNKNGTAPLLNGESIDQYGIQAYQSADAYPNLENRSEFRYIPDGMIVFILEEKGDFYKVSNFEYEGEYWVHKKYVSFENNISSLTKAVVIDTTNQNEAVFEKRDNVWTIISYTLATTGAKEKYKYETPKGRFKVQEKRDKFYYINDETKELAGYGPYGTRFTAGAYIHGVPIDFQKKDGKNIDPGMKEYLATIGTTPRSHKCVRNYTSHAKFVYDWADLTSTSVIVID</sequence>
<evidence type="ECO:0000313" key="10">
    <source>
        <dbReference type="EMBL" id="AFS77764.1"/>
    </source>
</evidence>
<dbReference type="AlphaFoldDB" id="K0AWZ9"/>
<dbReference type="UniPathway" id="UPA00219"/>
<keyword evidence="11" id="KW-1185">Reference proteome</keyword>
<keyword evidence="4 6" id="KW-0573">Peptidoglycan synthesis</keyword>
<evidence type="ECO:0000256" key="4">
    <source>
        <dbReference type="ARBA" id="ARBA00022984"/>
    </source>
</evidence>
<feature type="signal peptide" evidence="8">
    <location>
        <begin position="1"/>
        <end position="19"/>
    </location>
</feature>
<dbReference type="Gene3D" id="2.40.440.10">
    <property type="entry name" value="L,D-transpeptidase catalytic domain-like"/>
    <property type="match status" value="1"/>
</dbReference>
<dbReference type="GO" id="GO:0071555">
    <property type="term" value="P:cell wall organization"/>
    <property type="evidence" value="ECO:0007669"/>
    <property type="project" value="UniProtKB-UniRule"/>
</dbReference>
<name>K0AWZ9_GOTA9</name>
<dbReference type="PROSITE" id="PS52029">
    <property type="entry name" value="LD_TPASE"/>
    <property type="match status" value="1"/>
</dbReference>